<dbReference type="SMART" id="SM00248">
    <property type="entry name" value="ANK"/>
    <property type="match status" value="6"/>
</dbReference>
<keyword evidence="6" id="KW-1185">Reference proteome</keyword>
<dbReference type="EMBL" id="JBBJCI010000039">
    <property type="protein sequence ID" value="KAK7249909.1"/>
    <property type="molecule type" value="Genomic_DNA"/>
</dbReference>
<reference evidence="5 6" key="1">
    <citation type="submission" date="2024-03" db="EMBL/GenBank/DDBJ databases">
        <title>Aureococcus anophagefferens CCMP1851 and Kratosvirus quantuckense: Draft genome of a second virus-susceptible host strain in the model system.</title>
        <authorList>
            <person name="Chase E."/>
            <person name="Truchon A.R."/>
            <person name="Schepens W."/>
            <person name="Wilhelm S.W."/>
        </authorList>
    </citation>
    <scope>NUCLEOTIDE SEQUENCE [LARGE SCALE GENOMIC DNA]</scope>
    <source>
        <strain evidence="5 6">CCMP1851</strain>
    </source>
</reference>
<dbReference type="SUPFAM" id="SSF48403">
    <property type="entry name" value="Ankyrin repeat"/>
    <property type="match status" value="1"/>
</dbReference>
<gene>
    <name evidence="5" type="ORF">SO694_00005310</name>
</gene>
<evidence type="ECO:0000256" key="1">
    <source>
        <dbReference type="ARBA" id="ARBA00022737"/>
    </source>
</evidence>
<dbReference type="Pfam" id="PF12796">
    <property type="entry name" value="Ank_2"/>
    <property type="match status" value="2"/>
</dbReference>
<dbReference type="InterPro" id="IPR002110">
    <property type="entry name" value="Ankyrin_rpt"/>
</dbReference>
<protein>
    <submittedName>
        <fullName evidence="5">Uncharacterized protein</fullName>
    </submittedName>
</protein>
<evidence type="ECO:0000313" key="5">
    <source>
        <dbReference type="EMBL" id="KAK7249909.1"/>
    </source>
</evidence>
<accession>A0ABR1G9Y3</accession>
<dbReference type="Proteomes" id="UP001363151">
    <property type="component" value="Unassembled WGS sequence"/>
</dbReference>
<dbReference type="PROSITE" id="PS50297">
    <property type="entry name" value="ANK_REP_REGION"/>
    <property type="match status" value="2"/>
</dbReference>
<proteinExistence type="predicted"/>
<dbReference type="PROSITE" id="PS50088">
    <property type="entry name" value="ANK_REPEAT"/>
    <property type="match status" value="2"/>
</dbReference>
<name>A0ABR1G9Y3_AURAN</name>
<evidence type="ECO:0000313" key="6">
    <source>
        <dbReference type="Proteomes" id="UP001363151"/>
    </source>
</evidence>
<sequence length="495" mass="52940">MLCGPCDACCGADQGAAAKRGSVTRAYLMQVMQSKDHSRAGGARALSAGAQFHGAPPRPAAATLCGGACDFDGPPKVAKNSFYESPYTQWSESTRAAVLEKRDASLELRKQFLQMKRLATEKGGARSQTQKTLLAKKAFRDYVDAVRAGCRALGVSPAGLSDDDLDGVHPRVREHDVEHLVHKHALQRAQAGHHHPPTAAELLHLRRDSSSGLDRVDALGGGRLHWALHDWSRDADRGEGHDDLVVALIVAGVDLDVENDEHLCPLLIAIKVGNTLAVCALLHAGASFGVTNAQGYGPLLLAAEMGQANAFSLLAEKLHEVGALAEYARRTGDGYSCLHFACVNDDAVLLRVALGRDEFKAILDLRSPRSDKDATASDLAFLGQAPLHKCVVYGHGRCADLLLDAGADPDLPDARGRAPLHCAAAGERPDLVVLLLRRGADATRKDAKGRTPDGVLPPADRRTGKAKATMQLLLDAQVAAARDPPKKRTPKWRRR</sequence>
<organism evidence="5 6">
    <name type="scientific">Aureococcus anophagefferens</name>
    <name type="common">Harmful bloom alga</name>
    <dbReference type="NCBI Taxonomy" id="44056"/>
    <lineage>
        <taxon>Eukaryota</taxon>
        <taxon>Sar</taxon>
        <taxon>Stramenopiles</taxon>
        <taxon>Ochrophyta</taxon>
        <taxon>Pelagophyceae</taxon>
        <taxon>Pelagomonadales</taxon>
        <taxon>Pelagomonadaceae</taxon>
        <taxon>Aureococcus</taxon>
    </lineage>
</organism>
<dbReference type="Gene3D" id="1.25.40.20">
    <property type="entry name" value="Ankyrin repeat-containing domain"/>
    <property type="match status" value="2"/>
</dbReference>
<dbReference type="PANTHER" id="PTHR24198">
    <property type="entry name" value="ANKYRIN REPEAT AND PROTEIN KINASE DOMAIN-CONTAINING PROTEIN"/>
    <property type="match status" value="1"/>
</dbReference>
<evidence type="ECO:0000256" key="3">
    <source>
        <dbReference type="PROSITE-ProRule" id="PRU00023"/>
    </source>
</evidence>
<dbReference type="InterPro" id="IPR036770">
    <property type="entry name" value="Ankyrin_rpt-contain_sf"/>
</dbReference>
<keyword evidence="2 3" id="KW-0040">ANK repeat</keyword>
<evidence type="ECO:0000256" key="4">
    <source>
        <dbReference type="SAM" id="MobiDB-lite"/>
    </source>
</evidence>
<evidence type="ECO:0000256" key="2">
    <source>
        <dbReference type="ARBA" id="ARBA00023043"/>
    </source>
</evidence>
<comment type="caution">
    <text evidence="5">The sequence shown here is derived from an EMBL/GenBank/DDBJ whole genome shotgun (WGS) entry which is preliminary data.</text>
</comment>
<keyword evidence="1" id="KW-0677">Repeat</keyword>
<dbReference type="PANTHER" id="PTHR24198:SF165">
    <property type="entry name" value="ANKYRIN REPEAT-CONTAINING PROTEIN-RELATED"/>
    <property type="match status" value="1"/>
</dbReference>
<feature type="repeat" description="ANK" evidence="3">
    <location>
        <begin position="415"/>
        <end position="447"/>
    </location>
</feature>
<feature type="region of interest" description="Disordered" evidence="4">
    <location>
        <begin position="443"/>
        <end position="467"/>
    </location>
</feature>
<feature type="repeat" description="ANK" evidence="3">
    <location>
        <begin position="382"/>
        <end position="414"/>
    </location>
</feature>